<reference evidence="8 9" key="1">
    <citation type="submission" date="2020-08" db="EMBL/GenBank/DDBJ databases">
        <authorList>
            <person name="Mo P."/>
        </authorList>
    </citation>
    <scope>NUCLEOTIDE SEQUENCE [LARGE SCALE GENOMIC DNA]</scope>
    <source>
        <strain evidence="8 9">CGMCC 4.1532</strain>
    </source>
</reference>
<evidence type="ECO:0000256" key="4">
    <source>
        <dbReference type="ARBA" id="ARBA00022989"/>
    </source>
</evidence>
<dbReference type="InterPro" id="IPR011701">
    <property type="entry name" value="MFS"/>
</dbReference>
<dbReference type="GO" id="GO:0022857">
    <property type="term" value="F:transmembrane transporter activity"/>
    <property type="evidence" value="ECO:0007669"/>
    <property type="project" value="InterPro"/>
</dbReference>
<protein>
    <submittedName>
        <fullName evidence="8">MFS transporter</fullName>
    </submittedName>
</protein>
<dbReference type="SUPFAM" id="SSF103473">
    <property type="entry name" value="MFS general substrate transporter"/>
    <property type="match status" value="1"/>
</dbReference>
<comment type="subcellular location">
    <subcellularLocation>
        <location evidence="1">Cell membrane</location>
        <topology evidence="1">Multi-pass membrane protein</topology>
    </subcellularLocation>
</comment>
<name>A0A7G7ME93_9PSEU</name>
<feature type="transmembrane region" description="Helical" evidence="6">
    <location>
        <begin position="131"/>
        <end position="153"/>
    </location>
</feature>
<evidence type="ECO:0000259" key="7">
    <source>
        <dbReference type="PROSITE" id="PS50850"/>
    </source>
</evidence>
<sequence length="440" mass="43021">MHSPGRTAVLLGLLFGLAGTSTSAVTVALPQLSDQLGITAATAAWIVSGYTVALAVATPLHGRLADMAGIRLPLTVGVTLMGLGAVGAALAPSFGVLMVARVLQGAGAASVAVLGTALISARWSGEERGAALGRVAGVAGTLSALGPLLGGALEALGGWRWSVALPVVGLLAIPMLWRGAPGGGSGEPVDKVGALLVAVAASGLVLLIQSPSAGIVAGSIGAVLLAVGAPAVAWWVRRRPEGFLPRSIVTNVTVLRSAFAAAAVPASWFALLLGVPLAAASWGWTPLATGLLLVPAAVVGFFSPPIARRLLVRLGGRRTIALACPTAVVALLVAALGGVLESPWLLATAVVLVTIAFGVGQPAMISSVGAAVPGAQRGVALGIATLVFLTGASVGAALVGGLSGVIGVPAAFCLLIALPVLGIVALLVGGPDRVEPATAG</sequence>
<dbReference type="Pfam" id="PF07690">
    <property type="entry name" value="MFS_1"/>
    <property type="match status" value="1"/>
</dbReference>
<feature type="transmembrane region" description="Helical" evidence="6">
    <location>
        <begin position="284"/>
        <end position="307"/>
    </location>
</feature>
<dbReference type="InterPro" id="IPR036259">
    <property type="entry name" value="MFS_trans_sf"/>
</dbReference>
<evidence type="ECO:0000313" key="9">
    <source>
        <dbReference type="Proteomes" id="UP000515728"/>
    </source>
</evidence>
<feature type="domain" description="Major facilitator superfamily (MFS) profile" evidence="7">
    <location>
        <begin position="7"/>
        <end position="434"/>
    </location>
</feature>
<feature type="transmembrane region" description="Helical" evidence="6">
    <location>
        <begin position="72"/>
        <end position="92"/>
    </location>
</feature>
<dbReference type="PRINTS" id="PR01036">
    <property type="entry name" value="TCRTETB"/>
</dbReference>
<proteinExistence type="predicted"/>
<accession>A0A7G7ME93</accession>
<dbReference type="AlphaFoldDB" id="A0A7G7ME93"/>
<gene>
    <name evidence="8" type="ORF">H6H00_23475</name>
</gene>
<feature type="transmembrane region" description="Helical" evidence="6">
    <location>
        <begin position="406"/>
        <end position="428"/>
    </location>
</feature>
<feature type="transmembrane region" description="Helical" evidence="6">
    <location>
        <begin position="159"/>
        <end position="180"/>
    </location>
</feature>
<evidence type="ECO:0000256" key="3">
    <source>
        <dbReference type="ARBA" id="ARBA00022692"/>
    </source>
</evidence>
<feature type="transmembrane region" description="Helical" evidence="6">
    <location>
        <begin position="40"/>
        <end position="60"/>
    </location>
</feature>
<evidence type="ECO:0000256" key="5">
    <source>
        <dbReference type="ARBA" id="ARBA00023136"/>
    </source>
</evidence>
<evidence type="ECO:0000313" key="8">
    <source>
        <dbReference type="EMBL" id="QNG51104.1"/>
    </source>
</evidence>
<dbReference type="EMBL" id="CP060131">
    <property type="protein sequence ID" value="QNG51104.1"/>
    <property type="molecule type" value="Genomic_DNA"/>
</dbReference>
<dbReference type="InterPro" id="IPR020846">
    <property type="entry name" value="MFS_dom"/>
</dbReference>
<evidence type="ECO:0000256" key="6">
    <source>
        <dbReference type="SAM" id="Phobius"/>
    </source>
</evidence>
<keyword evidence="3 6" id="KW-0812">Transmembrane</keyword>
<keyword evidence="5 6" id="KW-0472">Membrane</keyword>
<feature type="transmembrane region" description="Helical" evidence="6">
    <location>
        <begin position="257"/>
        <end position="278"/>
    </location>
</feature>
<keyword evidence="4 6" id="KW-1133">Transmembrane helix</keyword>
<dbReference type="Proteomes" id="UP000515728">
    <property type="component" value="Chromosome"/>
</dbReference>
<feature type="transmembrane region" description="Helical" evidence="6">
    <location>
        <begin position="319"/>
        <end position="340"/>
    </location>
</feature>
<feature type="transmembrane region" description="Helical" evidence="6">
    <location>
        <begin position="379"/>
        <end position="400"/>
    </location>
</feature>
<dbReference type="PANTHER" id="PTHR42718:SF9">
    <property type="entry name" value="MAJOR FACILITATOR SUPERFAMILY MULTIDRUG TRANSPORTER MFSC"/>
    <property type="match status" value="1"/>
</dbReference>
<dbReference type="PANTHER" id="PTHR42718">
    <property type="entry name" value="MAJOR FACILITATOR SUPERFAMILY MULTIDRUG TRANSPORTER MFSC"/>
    <property type="match status" value="1"/>
</dbReference>
<keyword evidence="9" id="KW-1185">Reference proteome</keyword>
<feature type="transmembrane region" description="Helical" evidence="6">
    <location>
        <begin position="98"/>
        <end position="119"/>
    </location>
</feature>
<dbReference type="Gene3D" id="1.20.1720.10">
    <property type="entry name" value="Multidrug resistance protein D"/>
    <property type="match status" value="1"/>
</dbReference>
<organism evidence="8 9">
    <name type="scientific">Pseudonocardia petroleophila</name>
    <dbReference type="NCBI Taxonomy" id="37331"/>
    <lineage>
        <taxon>Bacteria</taxon>
        <taxon>Bacillati</taxon>
        <taxon>Actinomycetota</taxon>
        <taxon>Actinomycetes</taxon>
        <taxon>Pseudonocardiales</taxon>
        <taxon>Pseudonocardiaceae</taxon>
        <taxon>Pseudonocardia</taxon>
    </lineage>
</organism>
<evidence type="ECO:0000256" key="1">
    <source>
        <dbReference type="ARBA" id="ARBA00004651"/>
    </source>
</evidence>
<dbReference type="RefSeq" id="WP_185717863.1">
    <property type="nucleotide sequence ID" value="NZ_BAAAWI010000001.1"/>
</dbReference>
<feature type="transmembrane region" description="Helical" evidence="6">
    <location>
        <begin position="346"/>
        <end position="372"/>
    </location>
</feature>
<keyword evidence="2" id="KW-0813">Transport</keyword>
<dbReference type="KEGG" id="ppel:H6H00_23475"/>
<feature type="transmembrane region" description="Helical" evidence="6">
    <location>
        <begin position="215"/>
        <end position="236"/>
    </location>
</feature>
<evidence type="ECO:0000256" key="2">
    <source>
        <dbReference type="ARBA" id="ARBA00022448"/>
    </source>
</evidence>
<feature type="transmembrane region" description="Helical" evidence="6">
    <location>
        <begin position="192"/>
        <end position="209"/>
    </location>
</feature>
<dbReference type="Gene3D" id="1.20.1250.20">
    <property type="entry name" value="MFS general substrate transporter like domains"/>
    <property type="match status" value="1"/>
</dbReference>
<dbReference type="PROSITE" id="PS50850">
    <property type="entry name" value="MFS"/>
    <property type="match status" value="1"/>
</dbReference>
<dbReference type="GO" id="GO:0005886">
    <property type="term" value="C:plasma membrane"/>
    <property type="evidence" value="ECO:0007669"/>
    <property type="project" value="UniProtKB-SubCell"/>
</dbReference>